<dbReference type="SUPFAM" id="SSF51182">
    <property type="entry name" value="RmlC-like cupins"/>
    <property type="match status" value="1"/>
</dbReference>
<dbReference type="InterPro" id="IPR003313">
    <property type="entry name" value="AraC-bd"/>
</dbReference>
<evidence type="ECO:0000256" key="3">
    <source>
        <dbReference type="ARBA" id="ARBA00023163"/>
    </source>
</evidence>
<comment type="caution">
    <text evidence="5">The sequence shown here is derived from an EMBL/GenBank/DDBJ whole genome shotgun (WGS) entry which is preliminary data.</text>
</comment>
<dbReference type="InterPro" id="IPR011051">
    <property type="entry name" value="RmlC_Cupin_sf"/>
</dbReference>
<feature type="domain" description="HTH araC/xylS-type" evidence="4">
    <location>
        <begin position="220"/>
        <end position="318"/>
    </location>
</feature>
<dbReference type="GO" id="GO:0043565">
    <property type="term" value="F:sequence-specific DNA binding"/>
    <property type="evidence" value="ECO:0007669"/>
    <property type="project" value="InterPro"/>
</dbReference>
<accession>A0A3D8H9P3</accession>
<protein>
    <submittedName>
        <fullName evidence="5">AraC family transcriptional regulator</fullName>
    </submittedName>
</protein>
<gene>
    <name evidence="5" type="ORF">DWU89_19980</name>
</gene>
<dbReference type="InterPro" id="IPR014710">
    <property type="entry name" value="RmlC-like_jellyroll"/>
</dbReference>
<dbReference type="PANTHER" id="PTHR43280:SF34">
    <property type="entry name" value="ARAC-FAMILY TRANSCRIPTIONAL REGULATOR"/>
    <property type="match status" value="1"/>
</dbReference>
<dbReference type="SMART" id="SM00342">
    <property type="entry name" value="HTH_ARAC"/>
    <property type="match status" value="1"/>
</dbReference>
<evidence type="ECO:0000313" key="5">
    <source>
        <dbReference type="EMBL" id="RDU47362.1"/>
    </source>
</evidence>
<dbReference type="Pfam" id="PF12833">
    <property type="entry name" value="HTH_18"/>
    <property type="match status" value="1"/>
</dbReference>
<keyword evidence="3" id="KW-0804">Transcription</keyword>
<dbReference type="Pfam" id="PF02311">
    <property type="entry name" value="AraC_binding"/>
    <property type="match status" value="1"/>
</dbReference>
<proteinExistence type="predicted"/>
<dbReference type="PRINTS" id="PR00032">
    <property type="entry name" value="HTHARAC"/>
</dbReference>
<keyword evidence="1" id="KW-0805">Transcription regulation</keyword>
<dbReference type="Proteomes" id="UP000256321">
    <property type="component" value="Unassembled WGS sequence"/>
</dbReference>
<evidence type="ECO:0000256" key="1">
    <source>
        <dbReference type="ARBA" id="ARBA00023015"/>
    </source>
</evidence>
<dbReference type="GO" id="GO:0003700">
    <property type="term" value="F:DNA-binding transcription factor activity"/>
    <property type="evidence" value="ECO:0007669"/>
    <property type="project" value="InterPro"/>
</dbReference>
<dbReference type="AlphaFoldDB" id="A0A3D8H9P3"/>
<organism evidence="5 6">
    <name type="scientific">Parabacteroides acidifaciens</name>
    <dbReference type="NCBI Taxonomy" id="2290935"/>
    <lineage>
        <taxon>Bacteria</taxon>
        <taxon>Pseudomonadati</taxon>
        <taxon>Bacteroidota</taxon>
        <taxon>Bacteroidia</taxon>
        <taxon>Bacteroidales</taxon>
        <taxon>Tannerellaceae</taxon>
        <taxon>Parabacteroides</taxon>
    </lineage>
</organism>
<evidence type="ECO:0000256" key="2">
    <source>
        <dbReference type="ARBA" id="ARBA00023125"/>
    </source>
</evidence>
<keyword evidence="2" id="KW-0238">DNA-binding</keyword>
<dbReference type="InterPro" id="IPR018060">
    <property type="entry name" value="HTH_AraC"/>
</dbReference>
<dbReference type="InterPro" id="IPR020449">
    <property type="entry name" value="Tscrpt_reg_AraC-type_HTH"/>
</dbReference>
<dbReference type="SUPFAM" id="SSF46689">
    <property type="entry name" value="Homeodomain-like"/>
    <property type="match status" value="2"/>
</dbReference>
<dbReference type="Gene3D" id="1.10.10.60">
    <property type="entry name" value="Homeodomain-like"/>
    <property type="match status" value="2"/>
</dbReference>
<dbReference type="PANTHER" id="PTHR43280">
    <property type="entry name" value="ARAC-FAMILY TRANSCRIPTIONAL REGULATOR"/>
    <property type="match status" value="1"/>
</dbReference>
<reference evidence="5 6" key="1">
    <citation type="submission" date="2018-07" db="EMBL/GenBank/DDBJ databases">
        <title>Parabacteroides acidifaciens nov. sp., isolated from human feces.</title>
        <authorList>
            <person name="Wang Y.J."/>
        </authorList>
    </citation>
    <scope>NUCLEOTIDE SEQUENCE [LARGE SCALE GENOMIC DNA]</scope>
    <source>
        <strain evidence="5 6">426-9</strain>
    </source>
</reference>
<dbReference type="Gene3D" id="2.60.120.10">
    <property type="entry name" value="Jelly Rolls"/>
    <property type="match status" value="1"/>
</dbReference>
<dbReference type="InterPro" id="IPR009057">
    <property type="entry name" value="Homeodomain-like_sf"/>
</dbReference>
<dbReference type="PROSITE" id="PS01124">
    <property type="entry name" value="HTH_ARAC_FAMILY_2"/>
    <property type="match status" value="1"/>
</dbReference>
<name>A0A3D8H9P3_9BACT</name>
<evidence type="ECO:0000313" key="6">
    <source>
        <dbReference type="Proteomes" id="UP000256321"/>
    </source>
</evidence>
<sequence length="321" mass="37610">MTLSWTETKNFTAPDSQKLYIHLQITRRESEMENRIMHEQLTIYSGAPIIARKYDYEKFTFPWHVHNEFEIIYVEEGSGKRFVADNMEEFQAHDLTLIGSGIPHYMKSTPEYEKGDNKLRVRGTIIQFEEAFMAHAINNYADLSHIKNLLEDAKRGIHFPYPQNQEIIRSIIQLPESNGIIRIINLLHLLDQMAKFPDKRSLGSLQFCQTLSPAMDPRMKKVLSFLMNHYKEDIDLNEVSSLIAMNNSAFCRYFKDKSGKTFTEYVLGLRTGYACKLLIENKMDIFQICLECGFNTITHFNRIFKRNTGFTPTEYRKQFLK</sequence>
<dbReference type="EMBL" id="QREV01000095">
    <property type="protein sequence ID" value="RDU47362.1"/>
    <property type="molecule type" value="Genomic_DNA"/>
</dbReference>
<evidence type="ECO:0000259" key="4">
    <source>
        <dbReference type="PROSITE" id="PS01124"/>
    </source>
</evidence>